<dbReference type="GO" id="GO:0003677">
    <property type="term" value="F:DNA binding"/>
    <property type="evidence" value="ECO:0007669"/>
    <property type="project" value="InterPro"/>
</dbReference>
<dbReference type="PROSITE" id="PS50937">
    <property type="entry name" value="HTH_MERR_2"/>
    <property type="match status" value="1"/>
</dbReference>
<proteinExistence type="predicted"/>
<evidence type="ECO:0000259" key="1">
    <source>
        <dbReference type="PROSITE" id="PS50937"/>
    </source>
</evidence>
<comment type="caution">
    <text evidence="2">The sequence shown here is derived from an EMBL/GenBank/DDBJ whole genome shotgun (WGS) entry which is preliminary data.</text>
</comment>
<evidence type="ECO:0000313" key="3">
    <source>
        <dbReference type="Proteomes" id="UP000486760"/>
    </source>
</evidence>
<dbReference type="Gene3D" id="1.10.1660.10">
    <property type="match status" value="1"/>
</dbReference>
<dbReference type="SUPFAM" id="SSF46955">
    <property type="entry name" value="Putative DNA-binding domain"/>
    <property type="match status" value="1"/>
</dbReference>
<dbReference type="Proteomes" id="UP000486760">
    <property type="component" value="Unassembled WGS sequence"/>
</dbReference>
<dbReference type="RefSeq" id="WP_149329609.1">
    <property type="nucleotide sequence ID" value="NZ_VTPY01000007.1"/>
</dbReference>
<dbReference type="AlphaFoldDB" id="A0A7V7FWX0"/>
<dbReference type="GO" id="GO:0006355">
    <property type="term" value="P:regulation of DNA-templated transcription"/>
    <property type="evidence" value="ECO:0007669"/>
    <property type="project" value="InterPro"/>
</dbReference>
<dbReference type="InterPro" id="IPR000551">
    <property type="entry name" value="MerR-type_HTH_dom"/>
</dbReference>
<feature type="domain" description="HTH merR-type" evidence="1">
    <location>
        <begin position="8"/>
        <end position="56"/>
    </location>
</feature>
<accession>A0A7V7FWX0</accession>
<dbReference type="Pfam" id="PF13411">
    <property type="entry name" value="MerR_1"/>
    <property type="match status" value="1"/>
</dbReference>
<protein>
    <submittedName>
        <fullName evidence="2">MerR family transcriptional regulator</fullName>
    </submittedName>
</protein>
<gene>
    <name evidence="2" type="ORF">F0A17_17290</name>
</gene>
<evidence type="ECO:0000313" key="2">
    <source>
        <dbReference type="EMBL" id="KAA0010227.1"/>
    </source>
</evidence>
<organism evidence="2 3">
    <name type="scientific">Billgrantia pellis</name>
    <dbReference type="NCBI Taxonomy" id="2606936"/>
    <lineage>
        <taxon>Bacteria</taxon>
        <taxon>Pseudomonadati</taxon>
        <taxon>Pseudomonadota</taxon>
        <taxon>Gammaproteobacteria</taxon>
        <taxon>Oceanospirillales</taxon>
        <taxon>Halomonadaceae</taxon>
        <taxon>Billgrantia</taxon>
    </lineage>
</organism>
<dbReference type="InterPro" id="IPR009061">
    <property type="entry name" value="DNA-bd_dom_put_sf"/>
</dbReference>
<keyword evidence="3" id="KW-1185">Reference proteome</keyword>
<dbReference type="EMBL" id="VTPY01000007">
    <property type="protein sequence ID" value="KAA0010227.1"/>
    <property type="molecule type" value="Genomic_DNA"/>
</dbReference>
<dbReference type="SMART" id="SM00422">
    <property type="entry name" value="HTH_MERR"/>
    <property type="match status" value="1"/>
</dbReference>
<name>A0A7V7FWX0_9GAMM</name>
<sequence>MPSRPRCEKRGLITPPLRRENGYREYTEQTLAELRFVRRTRELAFRLDEIREAEAKMSMIDDLLARLKAASA</sequence>
<reference evidence="2 3" key="1">
    <citation type="submission" date="2019-08" db="EMBL/GenBank/DDBJ databases">
        <title>Bioinformatics analysis of the strain L3 and L5.</title>
        <authorList>
            <person name="Li X."/>
        </authorList>
    </citation>
    <scope>NUCLEOTIDE SEQUENCE [LARGE SCALE GENOMIC DNA]</scope>
    <source>
        <strain evidence="2 3">L5</strain>
    </source>
</reference>